<name>A0A2N6JUC5_FISMU</name>
<feature type="non-terminal residue" evidence="1">
    <location>
        <position position="32"/>
    </location>
</feature>
<sequence length="32" mass="3845">MLFVACCLLLVVWRNYQQSTTNYQQSTTNYQQ</sequence>
<reference evidence="1 2" key="1">
    <citation type="submission" date="2017-08" db="EMBL/GenBank/DDBJ databases">
        <title>Genomes of Fischerella (Mastigocladus) sp. strains.</title>
        <authorList>
            <person name="Miller S.R."/>
        </authorList>
    </citation>
    <scope>NUCLEOTIDE SEQUENCE [LARGE SCALE GENOMIC DNA]</scope>
    <source>
        <strain evidence="1 2">CCMEE 5323</strain>
    </source>
</reference>
<accession>A0A2N6JUC5</accession>
<proteinExistence type="predicted"/>
<dbReference type="AlphaFoldDB" id="A0A2N6JUC5"/>
<organism evidence="1 2">
    <name type="scientific">Fischerella muscicola CCMEE 5323</name>
    <dbReference type="NCBI Taxonomy" id="2019572"/>
    <lineage>
        <taxon>Bacteria</taxon>
        <taxon>Bacillati</taxon>
        <taxon>Cyanobacteriota</taxon>
        <taxon>Cyanophyceae</taxon>
        <taxon>Nostocales</taxon>
        <taxon>Hapalosiphonaceae</taxon>
        <taxon>Fischerella</taxon>
    </lineage>
</organism>
<evidence type="ECO:0000313" key="2">
    <source>
        <dbReference type="Proteomes" id="UP000235036"/>
    </source>
</evidence>
<protein>
    <submittedName>
        <fullName evidence="1">ABC transporter</fullName>
    </submittedName>
</protein>
<evidence type="ECO:0000313" key="1">
    <source>
        <dbReference type="EMBL" id="PLZ81021.1"/>
    </source>
</evidence>
<keyword evidence="2" id="KW-1185">Reference proteome</keyword>
<dbReference type="Proteomes" id="UP000235036">
    <property type="component" value="Unassembled WGS sequence"/>
</dbReference>
<comment type="caution">
    <text evidence="1">The sequence shown here is derived from an EMBL/GenBank/DDBJ whole genome shotgun (WGS) entry which is preliminary data.</text>
</comment>
<dbReference type="EMBL" id="NRQW01000730">
    <property type="protein sequence ID" value="PLZ81021.1"/>
    <property type="molecule type" value="Genomic_DNA"/>
</dbReference>
<gene>
    <name evidence="1" type="ORF">CEN44_28965</name>
</gene>